<evidence type="ECO:0000313" key="2">
    <source>
        <dbReference type="Proteomes" id="UP000652761"/>
    </source>
</evidence>
<dbReference type="EMBL" id="NMUH01010555">
    <property type="protein sequence ID" value="MQM21062.1"/>
    <property type="molecule type" value="Genomic_DNA"/>
</dbReference>
<dbReference type="PANTHER" id="PTHR47426">
    <property type="entry name" value="ACYL-COA N-ACYLTRANSFERASES (NAT) SUPERFAMILY PROTEIN"/>
    <property type="match status" value="1"/>
</dbReference>
<reference evidence="1" key="1">
    <citation type="submission" date="2017-07" db="EMBL/GenBank/DDBJ databases">
        <title>Taro Niue Genome Assembly and Annotation.</title>
        <authorList>
            <person name="Atibalentja N."/>
            <person name="Keating K."/>
            <person name="Fields C.J."/>
        </authorList>
    </citation>
    <scope>NUCLEOTIDE SEQUENCE</scope>
    <source>
        <strain evidence="1">Niue_2</strain>
        <tissue evidence="1">Leaf</tissue>
    </source>
</reference>
<name>A0A843XPG6_COLES</name>
<dbReference type="AlphaFoldDB" id="A0A843XPG6"/>
<gene>
    <name evidence="1" type="ORF">Taro_054093</name>
</gene>
<dbReference type="OrthoDB" id="41532at2759"/>
<protein>
    <recommendedName>
        <fullName evidence="3">N-acetyltransferase domain-containing protein</fullName>
    </recommendedName>
</protein>
<dbReference type="PANTHER" id="PTHR47426:SF4">
    <property type="entry name" value="N-ACETYLTRANSFERASE DOMAIN-CONTAINING PROTEIN"/>
    <property type="match status" value="1"/>
</dbReference>
<dbReference type="CDD" id="cd04301">
    <property type="entry name" value="NAT_SF"/>
    <property type="match status" value="1"/>
</dbReference>
<sequence>MCGQTATTKLNGMIEVMWETLPTTSYRCKNVGAQCKDNSTNIEQSSMPGTNASKLCELAFGMLQINDEEISKDFRQAFGRFVAREAVVDEEYWSASWLRAEAHWESMSYMRHIDSYKRKYAEQLKASFSGDNTSAAIHAGVLCFKTKMCWTRGQPAEVFVHCDSEQGSDLLPCFLAIEFESVRGRVEIFTWYAAEMINNAEIKYSYLTMLIPVVKKEDPNVRRTVLNSVVGTLDISIRQFLHGEKFPGVFKRTGSVLASYDDSEAHRYAYIANVCVSKFARRQGIASNMLHLGTDIAISSDRRSSIISLVQGSEASDVPGTLNPAPAFLMIHGGGVL</sequence>
<accession>A0A843XPG6</accession>
<keyword evidence="2" id="KW-1185">Reference proteome</keyword>
<comment type="caution">
    <text evidence="1">The sequence shown here is derived from an EMBL/GenBank/DDBJ whole genome shotgun (WGS) entry which is preliminary data.</text>
</comment>
<dbReference type="Proteomes" id="UP000652761">
    <property type="component" value="Unassembled WGS sequence"/>
</dbReference>
<organism evidence="1 2">
    <name type="scientific">Colocasia esculenta</name>
    <name type="common">Wild taro</name>
    <name type="synonym">Arum esculentum</name>
    <dbReference type="NCBI Taxonomy" id="4460"/>
    <lineage>
        <taxon>Eukaryota</taxon>
        <taxon>Viridiplantae</taxon>
        <taxon>Streptophyta</taxon>
        <taxon>Embryophyta</taxon>
        <taxon>Tracheophyta</taxon>
        <taxon>Spermatophyta</taxon>
        <taxon>Magnoliopsida</taxon>
        <taxon>Liliopsida</taxon>
        <taxon>Araceae</taxon>
        <taxon>Aroideae</taxon>
        <taxon>Colocasieae</taxon>
        <taxon>Colocasia</taxon>
    </lineage>
</organism>
<proteinExistence type="predicted"/>
<evidence type="ECO:0000313" key="1">
    <source>
        <dbReference type="EMBL" id="MQM21062.1"/>
    </source>
</evidence>
<evidence type="ECO:0008006" key="3">
    <source>
        <dbReference type="Google" id="ProtNLM"/>
    </source>
</evidence>